<keyword evidence="1" id="KW-0812">Transmembrane</keyword>
<accession>A0A549SZT5</accession>
<evidence type="ECO:0008006" key="4">
    <source>
        <dbReference type="Google" id="ProtNLM"/>
    </source>
</evidence>
<sequence>MATFRSHRRNTVAYDILPPQNASAASRPARPRPRADVVDAVFETVREPAPRAAGARRVPQADNDTVRRILRRSGPLIGEPASRLARLTERFEAMLMQLSADFFSALVAFVFIVVFALCGGFSLISGEKADAHEGANLDITHVTLTPGFSAGQPVLTVNGVVENRANRPHAVSPIRVDLVEGAAVVSSTVIAAPVAVMDGGHSRGFSLTMPHPGGKNLQLRLSFDGQGASRT</sequence>
<keyword evidence="1" id="KW-0472">Membrane</keyword>
<protein>
    <recommendedName>
        <fullName evidence="4">DUF3426 domain-containing protein</fullName>
    </recommendedName>
</protein>
<dbReference type="Proteomes" id="UP000316801">
    <property type="component" value="Unassembled WGS sequence"/>
</dbReference>
<name>A0A549SZT5_9HYPH</name>
<keyword evidence="3" id="KW-1185">Reference proteome</keyword>
<dbReference type="RefSeq" id="WP_143127156.1">
    <property type="nucleotide sequence ID" value="NZ_VJMG01000069.1"/>
</dbReference>
<dbReference type="EMBL" id="VJMG01000069">
    <property type="protein sequence ID" value="TRL35142.1"/>
    <property type="molecule type" value="Genomic_DNA"/>
</dbReference>
<reference evidence="2 3" key="1">
    <citation type="submission" date="2019-07" db="EMBL/GenBank/DDBJ databases">
        <title>Ln-dependent methylotrophs.</title>
        <authorList>
            <person name="Tani A."/>
        </authorList>
    </citation>
    <scope>NUCLEOTIDE SEQUENCE [LARGE SCALE GENOMIC DNA]</scope>
    <source>
        <strain evidence="2 3">SM12</strain>
    </source>
</reference>
<evidence type="ECO:0000313" key="3">
    <source>
        <dbReference type="Proteomes" id="UP000316801"/>
    </source>
</evidence>
<proteinExistence type="predicted"/>
<organism evidence="2 3">
    <name type="scientific">Rhizobium straminoryzae</name>
    <dbReference type="NCBI Taxonomy" id="1387186"/>
    <lineage>
        <taxon>Bacteria</taxon>
        <taxon>Pseudomonadati</taxon>
        <taxon>Pseudomonadota</taxon>
        <taxon>Alphaproteobacteria</taxon>
        <taxon>Hyphomicrobiales</taxon>
        <taxon>Rhizobiaceae</taxon>
        <taxon>Rhizobium/Agrobacterium group</taxon>
        <taxon>Rhizobium</taxon>
    </lineage>
</organism>
<keyword evidence="1" id="KW-1133">Transmembrane helix</keyword>
<feature type="transmembrane region" description="Helical" evidence="1">
    <location>
        <begin position="102"/>
        <end position="124"/>
    </location>
</feature>
<evidence type="ECO:0000313" key="2">
    <source>
        <dbReference type="EMBL" id="TRL35142.1"/>
    </source>
</evidence>
<gene>
    <name evidence="2" type="ORF">FNA46_20940</name>
</gene>
<dbReference type="AlphaFoldDB" id="A0A549SZT5"/>
<evidence type="ECO:0000256" key="1">
    <source>
        <dbReference type="SAM" id="Phobius"/>
    </source>
</evidence>
<comment type="caution">
    <text evidence="2">The sequence shown here is derived from an EMBL/GenBank/DDBJ whole genome shotgun (WGS) entry which is preliminary data.</text>
</comment>